<evidence type="ECO:0000256" key="1">
    <source>
        <dbReference type="SAM" id="SignalP"/>
    </source>
</evidence>
<comment type="caution">
    <text evidence="3">The sequence shown here is derived from an EMBL/GenBank/DDBJ whole genome shotgun (WGS) entry which is preliminary data.</text>
</comment>
<dbReference type="SUPFAM" id="SSF47090">
    <property type="entry name" value="PGBD-like"/>
    <property type="match status" value="1"/>
</dbReference>
<dbReference type="InterPro" id="IPR036366">
    <property type="entry name" value="PGBDSf"/>
</dbReference>
<dbReference type="Proteomes" id="UP000786693">
    <property type="component" value="Unassembled WGS sequence"/>
</dbReference>
<gene>
    <name evidence="3" type="ORF">JANAI62_13400</name>
</gene>
<evidence type="ECO:0000259" key="2">
    <source>
        <dbReference type="Pfam" id="PF01471"/>
    </source>
</evidence>
<proteinExistence type="predicted"/>
<feature type="chain" id="PRO_5047400706" description="Peptidoglycan binding-like domain-containing protein" evidence="1">
    <location>
        <begin position="20"/>
        <end position="170"/>
    </location>
</feature>
<sequence length="170" mass="17952">MNHPSVPRLALALVAVSVAGCTGATVDEVRQSFGPLDPVPGACYARGITPAVIETVTQQQLESGAVVAPDGTVLSPARFRTVTSTRIVTPREETWFETPCALRDRDPDFVAQIQRALKVRGLYGGEINGFYDVPTRTAVQAFQAPSGLESGTLSTDAAKSLGLIALGRDL</sequence>
<protein>
    <recommendedName>
        <fullName evidence="2">Peptidoglycan binding-like domain-containing protein</fullName>
    </recommendedName>
</protein>
<accession>A0ABQ4NJW5</accession>
<feature type="signal peptide" evidence="1">
    <location>
        <begin position="1"/>
        <end position="19"/>
    </location>
</feature>
<organism evidence="3 4">
    <name type="scientific">Jannaschia pagri</name>
    <dbReference type="NCBI Taxonomy" id="2829797"/>
    <lineage>
        <taxon>Bacteria</taxon>
        <taxon>Pseudomonadati</taxon>
        <taxon>Pseudomonadota</taxon>
        <taxon>Alphaproteobacteria</taxon>
        <taxon>Rhodobacterales</taxon>
        <taxon>Roseobacteraceae</taxon>
        <taxon>Jannaschia</taxon>
    </lineage>
</organism>
<dbReference type="EMBL" id="BPFH01000002">
    <property type="protein sequence ID" value="GIT94717.1"/>
    <property type="molecule type" value="Genomic_DNA"/>
</dbReference>
<dbReference type="InterPro" id="IPR002477">
    <property type="entry name" value="Peptidoglycan-bd-like"/>
</dbReference>
<dbReference type="Pfam" id="PF01471">
    <property type="entry name" value="PG_binding_1"/>
    <property type="match status" value="1"/>
</dbReference>
<name>A0ABQ4NJW5_9RHOB</name>
<feature type="domain" description="Peptidoglycan binding-like" evidence="2">
    <location>
        <begin position="109"/>
        <end position="149"/>
    </location>
</feature>
<evidence type="ECO:0000313" key="3">
    <source>
        <dbReference type="EMBL" id="GIT94717.1"/>
    </source>
</evidence>
<evidence type="ECO:0000313" key="4">
    <source>
        <dbReference type="Proteomes" id="UP000786693"/>
    </source>
</evidence>
<dbReference type="InterPro" id="IPR036365">
    <property type="entry name" value="PGBD-like_sf"/>
</dbReference>
<dbReference type="Gene3D" id="1.10.101.10">
    <property type="entry name" value="PGBD-like superfamily/PGBD"/>
    <property type="match status" value="1"/>
</dbReference>
<keyword evidence="4" id="KW-1185">Reference proteome</keyword>
<dbReference type="RefSeq" id="WP_220748232.1">
    <property type="nucleotide sequence ID" value="NZ_BPFH01000002.1"/>
</dbReference>
<keyword evidence="1" id="KW-0732">Signal</keyword>
<reference evidence="3 4" key="1">
    <citation type="submission" date="2021-05" db="EMBL/GenBank/DDBJ databases">
        <title>Bacteria Genome sequencing.</title>
        <authorList>
            <person name="Takabe Y."/>
            <person name="Nakajima Y."/>
            <person name="Suzuki S."/>
            <person name="Shiozaki T."/>
        </authorList>
    </citation>
    <scope>NUCLEOTIDE SEQUENCE [LARGE SCALE GENOMIC DNA]</scope>
    <source>
        <strain evidence="3 4">AI_62</strain>
    </source>
</reference>